<protein>
    <recommendedName>
        <fullName evidence="3">PepSY domain-containing protein</fullName>
    </recommendedName>
</protein>
<keyword evidence="2" id="KW-1185">Reference proteome</keyword>
<reference evidence="1 2" key="1">
    <citation type="submission" date="2021-10" db="EMBL/GenBank/DDBJ databases">
        <title>The diversity and Nitrogen Metabolism of Culturable Nitrate-Utilizing Bacteria Within the Oxygen Minimum Zone of the Changjiang (Yangtze River)Estuary.</title>
        <authorList>
            <person name="Zhang D."/>
            <person name="Zheng J."/>
            <person name="Liu S."/>
            <person name="He W."/>
        </authorList>
    </citation>
    <scope>NUCLEOTIDE SEQUENCE [LARGE SCALE GENOMIC DNA]</scope>
    <source>
        <strain evidence="1 2">FXH275-2</strain>
    </source>
</reference>
<dbReference type="EMBL" id="JAJGNP010000001">
    <property type="protein sequence ID" value="MCC4231581.1"/>
    <property type="molecule type" value="Genomic_DNA"/>
</dbReference>
<gene>
    <name evidence="1" type="ORF">LL253_02620</name>
</gene>
<evidence type="ECO:0000313" key="1">
    <source>
        <dbReference type="EMBL" id="MCC4231581.1"/>
    </source>
</evidence>
<organism evidence="1 2">
    <name type="scientific">Sphingobium soli</name>
    <dbReference type="NCBI Taxonomy" id="1591116"/>
    <lineage>
        <taxon>Bacteria</taxon>
        <taxon>Pseudomonadati</taxon>
        <taxon>Pseudomonadota</taxon>
        <taxon>Alphaproteobacteria</taxon>
        <taxon>Sphingomonadales</taxon>
        <taxon>Sphingomonadaceae</taxon>
        <taxon>Sphingobium</taxon>
    </lineage>
</organism>
<accession>A0ABS8H1W3</accession>
<comment type="caution">
    <text evidence="1">The sequence shown here is derived from an EMBL/GenBank/DDBJ whole genome shotgun (WGS) entry which is preliminary data.</text>
</comment>
<evidence type="ECO:0008006" key="3">
    <source>
        <dbReference type="Google" id="ProtNLM"/>
    </source>
</evidence>
<name>A0ABS8H1W3_9SPHN</name>
<proteinExistence type="predicted"/>
<dbReference type="PROSITE" id="PS51257">
    <property type="entry name" value="PROKAR_LIPOPROTEIN"/>
    <property type="match status" value="1"/>
</dbReference>
<dbReference type="RefSeq" id="WP_228226070.1">
    <property type="nucleotide sequence ID" value="NZ_JAJGNP010000001.1"/>
</dbReference>
<dbReference type="Proteomes" id="UP001198830">
    <property type="component" value="Unassembled WGS sequence"/>
</dbReference>
<evidence type="ECO:0000313" key="2">
    <source>
        <dbReference type="Proteomes" id="UP001198830"/>
    </source>
</evidence>
<sequence>MTTRMLGWAMVPLIATLAGCGEPARDQDVTGGNQAIAESGAAAQVAQLTPEQRNGVFEKAIRDSGVACPAVTGSERTEIRPGVKGWKAQCDNDSAHLIEITPDGTAKVTSRTY</sequence>